<organism evidence="8 9">
    <name type="scientific">Allofournierella massiliensis</name>
    <dbReference type="NCBI Taxonomy" id="1650663"/>
    <lineage>
        <taxon>Bacteria</taxon>
        <taxon>Bacillati</taxon>
        <taxon>Bacillota</taxon>
        <taxon>Clostridia</taxon>
        <taxon>Eubacteriales</taxon>
        <taxon>Oscillospiraceae</taxon>
        <taxon>Allofournierella</taxon>
    </lineage>
</organism>
<keyword evidence="4" id="KW-1133">Transmembrane helix</keyword>
<protein>
    <submittedName>
        <fullName evidence="8">TraM-binding TraD/TraG-like protein</fullName>
    </submittedName>
</protein>
<evidence type="ECO:0000313" key="8">
    <source>
        <dbReference type="EMBL" id="TCL56713.1"/>
    </source>
</evidence>
<evidence type="ECO:0000256" key="5">
    <source>
        <dbReference type="ARBA" id="ARBA00023136"/>
    </source>
</evidence>
<dbReference type="Pfam" id="PF12696">
    <property type="entry name" value="TraG-D_C"/>
    <property type="match status" value="1"/>
</dbReference>
<dbReference type="InterPro" id="IPR051539">
    <property type="entry name" value="T4SS-coupling_protein"/>
</dbReference>
<keyword evidence="2" id="KW-1003">Cell membrane</keyword>
<dbReference type="InterPro" id="IPR027417">
    <property type="entry name" value="P-loop_NTPase"/>
</dbReference>
<feature type="region of interest" description="Disordered" evidence="6">
    <location>
        <begin position="142"/>
        <end position="187"/>
    </location>
</feature>
<comment type="caution">
    <text evidence="8">The sequence shown here is derived from an EMBL/GenBank/DDBJ whole genome shotgun (WGS) entry which is preliminary data.</text>
</comment>
<dbReference type="CDD" id="cd01127">
    <property type="entry name" value="TrwB_TraG_TraD_VirD4"/>
    <property type="match status" value="1"/>
</dbReference>
<comment type="subcellular location">
    <subcellularLocation>
        <location evidence="1">Cell membrane</location>
        <topology evidence="1">Multi-pass membrane protein</topology>
    </subcellularLocation>
</comment>
<dbReference type="AlphaFoldDB" id="A0A4R1QU81"/>
<gene>
    <name evidence="8" type="ORF">EDD77_11226</name>
</gene>
<dbReference type="PANTHER" id="PTHR37937">
    <property type="entry name" value="CONJUGATIVE TRANSFER: DNA TRANSPORT"/>
    <property type="match status" value="1"/>
</dbReference>
<dbReference type="Proteomes" id="UP000295184">
    <property type="component" value="Unassembled WGS sequence"/>
</dbReference>
<accession>A0A4R1QU81</accession>
<keyword evidence="3" id="KW-0812">Transmembrane</keyword>
<dbReference type="InterPro" id="IPR032689">
    <property type="entry name" value="TraG-D_C"/>
</dbReference>
<evidence type="ECO:0000256" key="4">
    <source>
        <dbReference type="ARBA" id="ARBA00022989"/>
    </source>
</evidence>
<dbReference type="SUPFAM" id="SSF52540">
    <property type="entry name" value="P-loop containing nucleoside triphosphate hydrolases"/>
    <property type="match status" value="1"/>
</dbReference>
<dbReference type="Gene3D" id="3.40.50.300">
    <property type="entry name" value="P-loop containing nucleotide triphosphate hydrolases"/>
    <property type="match status" value="1"/>
</dbReference>
<dbReference type="STRING" id="1650663.GCA_001486665_01871"/>
<evidence type="ECO:0000256" key="6">
    <source>
        <dbReference type="SAM" id="MobiDB-lite"/>
    </source>
</evidence>
<reference evidence="8 9" key="1">
    <citation type="submission" date="2019-03" db="EMBL/GenBank/DDBJ databases">
        <title>Genomic Encyclopedia of Type Strains, Phase IV (KMG-IV): sequencing the most valuable type-strain genomes for metagenomic binning, comparative biology and taxonomic classification.</title>
        <authorList>
            <person name="Goeker M."/>
        </authorList>
    </citation>
    <scope>NUCLEOTIDE SEQUENCE [LARGE SCALE GENOMIC DNA]</scope>
    <source>
        <strain evidence="8 9">DSM 100451</strain>
    </source>
</reference>
<evidence type="ECO:0000259" key="7">
    <source>
        <dbReference type="Pfam" id="PF12696"/>
    </source>
</evidence>
<name>A0A4R1QU81_9FIRM</name>
<keyword evidence="5" id="KW-0472">Membrane</keyword>
<evidence type="ECO:0000256" key="3">
    <source>
        <dbReference type="ARBA" id="ARBA00022692"/>
    </source>
</evidence>
<evidence type="ECO:0000313" key="9">
    <source>
        <dbReference type="Proteomes" id="UP000295184"/>
    </source>
</evidence>
<evidence type="ECO:0000256" key="1">
    <source>
        <dbReference type="ARBA" id="ARBA00004651"/>
    </source>
</evidence>
<feature type="domain" description="TraD/TraG TraM recognition site" evidence="7">
    <location>
        <begin position="1"/>
        <end position="87"/>
    </location>
</feature>
<dbReference type="GO" id="GO:0005886">
    <property type="term" value="C:plasma membrane"/>
    <property type="evidence" value="ECO:0007669"/>
    <property type="project" value="UniProtKB-SubCell"/>
</dbReference>
<proteinExistence type="predicted"/>
<evidence type="ECO:0000256" key="2">
    <source>
        <dbReference type="ARBA" id="ARBA00022475"/>
    </source>
</evidence>
<sequence>MPIIQSLAQLEKNYGKEGCEIIQDNCQDTIFGGFAPNSQTAEVLSKALGSRTVLSGSVSRGKNDPSQSLQMMERALLTPDELKSIPKGSFIVMKTGTHPMRTRLQLFLNWGITFGEPYVVPERASRAVAYANRVDLERNLPQLSEPEEMDESRGYAVSSRGGIAHAPAQERAVKRGKQMKTFGEEER</sequence>
<dbReference type="PANTHER" id="PTHR37937:SF1">
    <property type="entry name" value="CONJUGATIVE TRANSFER: DNA TRANSPORT"/>
    <property type="match status" value="1"/>
</dbReference>
<dbReference type="EMBL" id="SLUM01000012">
    <property type="protein sequence ID" value="TCL56713.1"/>
    <property type="molecule type" value="Genomic_DNA"/>
</dbReference>